<dbReference type="SUPFAM" id="SSF49265">
    <property type="entry name" value="Fibronectin type III"/>
    <property type="match status" value="1"/>
</dbReference>
<dbReference type="InterPro" id="IPR036116">
    <property type="entry name" value="FN3_sf"/>
</dbReference>
<evidence type="ECO:0000313" key="3">
    <source>
        <dbReference type="Proteomes" id="UP000184517"/>
    </source>
</evidence>
<feature type="domain" description="Fibronectin type-III" evidence="1">
    <location>
        <begin position="85"/>
        <end position="180"/>
    </location>
</feature>
<dbReference type="InterPro" id="IPR013783">
    <property type="entry name" value="Ig-like_fold"/>
</dbReference>
<organism evidence="2 3">
    <name type="scientific">Marinomonas polaris DSM 16579</name>
    <dbReference type="NCBI Taxonomy" id="1122206"/>
    <lineage>
        <taxon>Bacteria</taxon>
        <taxon>Pseudomonadati</taxon>
        <taxon>Pseudomonadota</taxon>
        <taxon>Gammaproteobacteria</taxon>
        <taxon>Oceanospirillales</taxon>
        <taxon>Oceanospirillaceae</taxon>
        <taxon>Marinomonas</taxon>
    </lineage>
</organism>
<protein>
    <recommendedName>
        <fullName evidence="1">Fibronectin type-III domain-containing protein</fullName>
    </recommendedName>
</protein>
<dbReference type="InterPro" id="IPR015406">
    <property type="entry name" value="GpJ_CSF"/>
</dbReference>
<dbReference type="EMBL" id="FQVF01000020">
    <property type="protein sequence ID" value="SHG34236.1"/>
    <property type="molecule type" value="Genomic_DNA"/>
</dbReference>
<dbReference type="Pfam" id="PF09327">
    <property type="entry name" value="Phage_Tail_Tip"/>
    <property type="match status" value="1"/>
</dbReference>
<dbReference type="PROSITE" id="PS50853">
    <property type="entry name" value="FN3"/>
    <property type="match status" value="1"/>
</dbReference>
<accession>A0A1M5J102</accession>
<reference evidence="3" key="1">
    <citation type="submission" date="2016-11" db="EMBL/GenBank/DDBJ databases">
        <authorList>
            <person name="Varghese N."/>
            <person name="Submissions S."/>
        </authorList>
    </citation>
    <scope>NUCLEOTIDE SEQUENCE [LARGE SCALE GENOMIC DNA]</scope>
    <source>
        <strain evidence="3">DSM 16579</strain>
    </source>
</reference>
<dbReference type="CDD" id="cd00063">
    <property type="entry name" value="FN3"/>
    <property type="match status" value="1"/>
</dbReference>
<keyword evidence="3" id="KW-1185">Reference proteome</keyword>
<dbReference type="OrthoDB" id="7031561at2"/>
<evidence type="ECO:0000313" key="2">
    <source>
        <dbReference type="EMBL" id="SHG34236.1"/>
    </source>
</evidence>
<gene>
    <name evidence="2" type="ORF">SAMN02745753_03736</name>
</gene>
<dbReference type="InterPro" id="IPR003961">
    <property type="entry name" value="FN3_dom"/>
</dbReference>
<dbReference type="STRING" id="1122206.SAMN02745753_03736"/>
<sequence length="774" mass="84505">MAKAKRPQIEPARFSGQLAGINTLLNAIREQMQIDQGDRGDPLDRAVKIRDLTDAGVAEFLLSKRGKGQYATVVAPAGNQLVTAAPPNPENLQANPTTATVYLTWDAPNYPYHAYTEVWRNTEDNLSTAIDLGARPAYRYYADPVDSGRTYYYWVRFVTHAGKKSDYNAVDGVSATTNLDPSVVLETLNDKITSSQLVKDLRDEIELISELEGGLAQEVEARILADTKEKQERIASIQQEAEQTANSILLESQERIKSFQALQSIESLVGNDARELKALARISNEEVSRIQQYQELSASYQTLKSTSNAQIIRLDEAIASESEARASSIVSLTAKFENDLGIARDAAVEEAINVITTNDDVIAQVITKISAADTANWATTTYVTDNVVTPLNALATRTDTLESQYQSLGSTYLSQSSFTDWQQSYTSDQTATAERLNSLATSLTNPSTGLSSKASVSQLTQAKNDIYNSAVSQFGNIEARFQNQQSDINARATQTELNEVAAGLDGVSVNRLSQAITTLKQSDFESQTQYIKNIEQSSKADRSQMTRYERMESEYKTGLSATKASITQLSEAISTESTARATAITQISTTINEQTATLEQQAESIDGLRANWAVKFQIDNDGVKRVSGFGISADGEITGAHFDVDQFSISKPGAEKLDLSVADVLQPDGTTKRMVVMDAASLINLVVTNAMIENISADKITAGKINSLRIDTDTLTVRKVRSSNYISQQTGIRLDDDGSFELNSSTDDGRVLQDGNGLKVYDKNGTLRVKMGKL</sequence>
<proteinExistence type="predicted"/>
<dbReference type="Proteomes" id="UP000184517">
    <property type="component" value="Unassembled WGS sequence"/>
</dbReference>
<dbReference type="AlphaFoldDB" id="A0A1M5J102"/>
<dbReference type="RefSeq" id="WP_072841176.1">
    <property type="nucleotide sequence ID" value="NZ_FQVF01000020.1"/>
</dbReference>
<dbReference type="Gene3D" id="2.60.40.10">
    <property type="entry name" value="Immunoglobulins"/>
    <property type="match status" value="1"/>
</dbReference>
<name>A0A1M5J102_9GAMM</name>
<evidence type="ECO:0000259" key="1">
    <source>
        <dbReference type="PROSITE" id="PS50853"/>
    </source>
</evidence>